<feature type="transmembrane region" description="Helical" evidence="1">
    <location>
        <begin position="73"/>
        <end position="91"/>
    </location>
</feature>
<dbReference type="VEuPathDB" id="FungiDB:VP01_83g6"/>
<evidence type="ECO:0000313" key="3">
    <source>
        <dbReference type="Proteomes" id="UP000037035"/>
    </source>
</evidence>
<protein>
    <submittedName>
        <fullName evidence="2">Uncharacterized protein</fullName>
    </submittedName>
</protein>
<dbReference type="Proteomes" id="UP000037035">
    <property type="component" value="Unassembled WGS sequence"/>
</dbReference>
<sequence length="348" mass="38263">MSHTVISITKKLSPAQHPSSSKALLNQSLALSTATCKVNTSLPTLFNSPLTQQLSINSSPQKPLASHSVCSSSFFPLCFDVVLTFFCSLALNPDFLSPSCRLLLFPLNIALGCLLFSYYQTILVVCLILHFHFLMFLVFLMLILFFTTKLASSHAAKPLTMTHGLRLREARQSVGICSLINNVVKLAQEPNLVSVDSPASRLSLSSLKLSHQVSLNFLLTLVSAHAQQRSLCSCSTVAHHIGEKGKIKGVGYFQRRIKCKGLMMKPFGHRAARIVSRYFIYDRLGSSSSLLNFDFSYGTAQLSWLTLSHCAQSVGSQKIAQDYSMHITNPCIKKTLVDSQNNGRNVSG</sequence>
<dbReference type="EMBL" id="LAVV01013938">
    <property type="protein sequence ID" value="KNZ45188.1"/>
    <property type="molecule type" value="Genomic_DNA"/>
</dbReference>
<keyword evidence="1" id="KW-0472">Membrane</keyword>
<accession>A0A0L6U9E7</accession>
<organism evidence="2 3">
    <name type="scientific">Puccinia sorghi</name>
    <dbReference type="NCBI Taxonomy" id="27349"/>
    <lineage>
        <taxon>Eukaryota</taxon>
        <taxon>Fungi</taxon>
        <taxon>Dikarya</taxon>
        <taxon>Basidiomycota</taxon>
        <taxon>Pucciniomycotina</taxon>
        <taxon>Pucciniomycetes</taxon>
        <taxon>Pucciniales</taxon>
        <taxon>Pucciniaceae</taxon>
        <taxon>Puccinia</taxon>
    </lineage>
</organism>
<proteinExistence type="predicted"/>
<evidence type="ECO:0000256" key="1">
    <source>
        <dbReference type="SAM" id="Phobius"/>
    </source>
</evidence>
<feature type="transmembrane region" description="Helical" evidence="1">
    <location>
        <begin position="127"/>
        <end position="147"/>
    </location>
</feature>
<evidence type="ECO:0000313" key="2">
    <source>
        <dbReference type="EMBL" id="KNZ45188.1"/>
    </source>
</evidence>
<gene>
    <name evidence="2" type="ORF">VP01_83g6</name>
</gene>
<feature type="transmembrane region" description="Helical" evidence="1">
    <location>
        <begin position="103"/>
        <end position="121"/>
    </location>
</feature>
<comment type="caution">
    <text evidence="2">The sequence shown here is derived from an EMBL/GenBank/DDBJ whole genome shotgun (WGS) entry which is preliminary data.</text>
</comment>
<keyword evidence="1" id="KW-0812">Transmembrane</keyword>
<reference evidence="2 3" key="1">
    <citation type="submission" date="2015-08" db="EMBL/GenBank/DDBJ databases">
        <title>Next Generation Sequencing and Analysis of the Genome of Puccinia sorghi L Schw, the Causal Agent of Maize Common Rust.</title>
        <authorList>
            <person name="Rochi L."/>
            <person name="Burguener G."/>
            <person name="Darino M."/>
            <person name="Turjanski A."/>
            <person name="Kreff E."/>
            <person name="Dieguez M.J."/>
            <person name="Sacco F."/>
        </authorList>
    </citation>
    <scope>NUCLEOTIDE SEQUENCE [LARGE SCALE GENOMIC DNA]</scope>
    <source>
        <strain evidence="2 3">RO10H11247</strain>
    </source>
</reference>
<dbReference type="AlphaFoldDB" id="A0A0L6U9E7"/>
<keyword evidence="1" id="KW-1133">Transmembrane helix</keyword>
<name>A0A0L6U9E7_9BASI</name>
<keyword evidence="3" id="KW-1185">Reference proteome</keyword>